<comment type="caution">
    <text evidence="1">The sequence shown here is derived from an EMBL/GenBank/DDBJ whole genome shotgun (WGS) entry which is preliminary data.</text>
</comment>
<protein>
    <submittedName>
        <fullName evidence="1">Uncharacterized protein</fullName>
    </submittedName>
</protein>
<reference evidence="1" key="1">
    <citation type="submission" date="2023-04" db="EMBL/GenBank/DDBJ databases">
        <title>Draft Genome sequencing of Naganishia species isolated from polar environments using Oxford Nanopore Technology.</title>
        <authorList>
            <person name="Leo P."/>
            <person name="Venkateswaran K."/>
        </authorList>
    </citation>
    <scope>NUCLEOTIDE SEQUENCE</scope>
    <source>
        <strain evidence="1">MNA-CCFEE 5261</strain>
    </source>
</reference>
<evidence type="ECO:0000313" key="1">
    <source>
        <dbReference type="EMBL" id="KAJ9095468.1"/>
    </source>
</evidence>
<dbReference type="Proteomes" id="UP001241377">
    <property type="component" value="Unassembled WGS sequence"/>
</dbReference>
<accession>A0ACC2V7X9</accession>
<proteinExistence type="predicted"/>
<dbReference type="EMBL" id="JASBWR010000101">
    <property type="protein sequence ID" value="KAJ9095468.1"/>
    <property type="molecule type" value="Genomic_DNA"/>
</dbReference>
<sequence length="320" mass="36262">MPIPYIKSKDDLDLYISQNDYVMINFTASWCGPCKAVAPILEQLYSDPEQRYNMIEVVKVDLDSQQEVCRRYEVTSVPTFVFIEKGKETSRTVGGNIPEIKQKLDALREKAPEGLKRKERGTPVKIADELKKYISGNYEILNSTVHTGGFEALNAISLYANGDLRDTIKQSTKKMGIISDADAQLLLHVPLMNISKVYSILLKLKKPEYKQEYVLDEEDYSQETQFPSVVKVWANHTSLISFDDAASDNNPGHVEKIGEPDENGWYECRLKFVRFQKTQSLTIFVDGDDEDLHTLIDEIVIVGLSGEAKEQPTLLALEED</sequence>
<organism evidence="1 2">
    <name type="scientific">Naganishia cerealis</name>
    <dbReference type="NCBI Taxonomy" id="610337"/>
    <lineage>
        <taxon>Eukaryota</taxon>
        <taxon>Fungi</taxon>
        <taxon>Dikarya</taxon>
        <taxon>Basidiomycota</taxon>
        <taxon>Agaricomycotina</taxon>
        <taxon>Tremellomycetes</taxon>
        <taxon>Filobasidiales</taxon>
        <taxon>Filobasidiaceae</taxon>
        <taxon>Naganishia</taxon>
    </lineage>
</organism>
<keyword evidence="2" id="KW-1185">Reference proteome</keyword>
<gene>
    <name evidence="1" type="ORF">QFC19_007578</name>
</gene>
<name>A0ACC2V7X9_9TREE</name>
<evidence type="ECO:0000313" key="2">
    <source>
        <dbReference type="Proteomes" id="UP001241377"/>
    </source>
</evidence>